<evidence type="ECO:0000313" key="13">
    <source>
        <dbReference type="Proteomes" id="UP001239782"/>
    </source>
</evidence>
<dbReference type="Gene3D" id="2.170.130.10">
    <property type="entry name" value="TonB-dependent receptor, plug domain"/>
    <property type="match status" value="1"/>
</dbReference>
<reference evidence="12 13" key="1">
    <citation type="submission" date="2023-08" db="EMBL/GenBank/DDBJ databases">
        <title>Pleionea litopenaei sp. nov., isolated from stomach of juvenile Litopenaeus vannamei.</title>
        <authorList>
            <person name="Rho A.M."/>
            <person name="Hwang C.Y."/>
        </authorList>
    </citation>
    <scope>NUCLEOTIDE SEQUENCE [LARGE SCALE GENOMIC DNA]</scope>
    <source>
        <strain evidence="12 13">HL-JVS1</strain>
    </source>
</reference>
<keyword evidence="13" id="KW-1185">Reference proteome</keyword>
<dbReference type="InterPro" id="IPR000531">
    <property type="entry name" value="Beta-barrel_TonB"/>
</dbReference>
<sequence>MKSRVHLAVVTALVVGAYAKADDQLSVEQKLSLSQASLSDISIFTKDDIQAKGVNSIAEFLHQLPQNNFGSYRPISGRNATISSVNLRGVGSNRTLVLLDGRRLPESMQTGNGQDLNSIPLAAVERIEVLPRSASAQFGSGAIGGVVNIITRADFDGVELSYSLGDSSTGDSGIERASAIFGSSSAKVKLVGGISLNKRDEIYRKDVTWSTEETSSFSNNFYQANLNPGSYYGYTQGPAYFHPTYGNSVPQACSELSDSFTVVGGRCFYNVNNDMMLEPSLNNYSLFANASYRINEQWQVYFNSGVSRVESFDQLAPTPSTPWVGGSVFIPTTSPNHPANQGFVGYDGNSPLFLRHRFVGLGNRKLFLEENQYRVTLGAEADLNSWHFDFGIRRHESKGTRLGLNYVVTSSAQAAIESGEYNIYDPLSSDPAVLDSIKATINRDMLSSIDELYLSAEWQGFAMNGGDAVVSFDIEQRKEEYQDLYDTLSASGQISGSSGSNALGSRDLTAFAVSVYLPFSDKLTVQSSLRQEKYTGVDAETAVKLAASYLISDEWRLSAQWSSDFRAPDMRSTTLAPSYSLTQVNDPDSCLLGGFPGNCFVPAAAYQVQNPNLAAETSDDLSLTLEYDLNDSIQIKLSAWNLSIDNKHTYIGAQQVIDCVRIPTCQYATNLPTNLSSPNAALGIGVSRDSNGFLTLVQNGVVNLGDSDVAGFDFSINGEANFSEYGSLSSKFTYSEVSQYENDGVDQVGKVGNPDYRIQWNNRWLIGDYSVNYTLNHIAKTNSTWFDLYAPAYASYGYSAAIDSWTTHDLQLSWNTPWNGQLAIGVNNLSDEEPSIDPLLSEQYLVNLHNPYGRTTYVQYKQSF</sequence>
<keyword evidence="4 8" id="KW-0812">Transmembrane</keyword>
<dbReference type="KEGG" id="plei:Q9312_15140"/>
<dbReference type="Pfam" id="PF07715">
    <property type="entry name" value="Plug"/>
    <property type="match status" value="1"/>
</dbReference>
<evidence type="ECO:0000259" key="10">
    <source>
        <dbReference type="Pfam" id="PF00593"/>
    </source>
</evidence>
<accession>A0AA51RS94</accession>
<name>A0AA51RS94_9GAMM</name>
<dbReference type="InterPro" id="IPR039426">
    <property type="entry name" value="TonB-dep_rcpt-like"/>
</dbReference>
<evidence type="ECO:0000256" key="7">
    <source>
        <dbReference type="ARBA" id="ARBA00023237"/>
    </source>
</evidence>
<dbReference type="InterPro" id="IPR036942">
    <property type="entry name" value="Beta-barrel_TonB_sf"/>
</dbReference>
<protein>
    <submittedName>
        <fullName evidence="12">TonB-dependent receptor</fullName>
    </submittedName>
</protein>
<evidence type="ECO:0000256" key="4">
    <source>
        <dbReference type="ARBA" id="ARBA00022692"/>
    </source>
</evidence>
<keyword evidence="3 8" id="KW-1134">Transmembrane beta strand</keyword>
<dbReference type="PANTHER" id="PTHR47234">
    <property type="match status" value="1"/>
</dbReference>
<dbReference type="PANTHER" id="PTHR47234:SF2">
    <property type="entry name" value="TONB-DEPENDENT RECEPTOR"/>
    <property type="match status" value="1"/>
</dbReference>
<evidence type="ECO:0000256" key="2">
    <source>
        <dbReference type="ARBA" id="ARBA00022448"/>
    </source>
</evidence>
<dbReference type="GO" id="GO:0009279">
    <property type="term" value="C:cell outer membrane"/>
    <property type="evidence" value="ECO:0007669"/>
    <property type="project" value="UniProtKB-SubCell"/>
</dbReference>
<evidence type="ECO:0000256" key="5">
    <source>
        <dbReference type="ARBA" id="ARBA00023077"/>
    </source>
</evidence>
<dbReference type="AlphaFoldDB" id="A0AA51RS94"/>
<dbReference type="EMBL" id="CP133548">
    <property type="protein sequence ID" value="WMS86554.1"/>
    <property type="molecule type" value="Genomic_DNA"/>
</dbReference>
<dbReference type="Gene3D" id="2.40.170.20">
    <property type="entry name" value="TonB-dependent receptor, beta-barrel domain"/>
    <property type="match status" value="1"/>
</dbReference>
<dbReference type="SUPFAM" id="SSF56935">
    <property type="entry name" value="Porins"/>
    <property type="match status" value="1"/>
</dbReference>
<evidence type="ECO:0000256" key="6">
    <source>
        <dbReference type="ARBA" id="ARBA00023136"/>
    </source>
</evidence>
<dbReference type="InterPro" id="IPR037066">
    <property type="entry name" value="Plug_dom_sf"/>
</dbReference>
<feature type="domain" description="TonB-dependent receptor-like beta-barrel" evidence="10">
    <location>
        <begin position="343"/>
        <end position="829"/>
    </location>
</feature>
<evidence type="ECO:0000256" key="8">
    <source>
        <dbReference type="PROSITE-ProRule" id="PRU01360"/>
    </source>
</evidence>
<proteinExistence type="inferred from homology"/>
<organism evidence="12 13">
    <name type="scientific">Pleionea litopenaei</name>
    <dbReference type="NCBI Taxonomy" id="3070815"/>
    <lineage>
        <taxon>Bacteria</taxon>
        <taxon>Pseudomonadati</taxon>
        <taxon>Pseudomonadota</taxon>
        <taxon>Gammaproteobacteria</taxon>
        <taxon>Oceanospirillales</taxon>
        <taxon>Pleioneaceae</taxon>
        <taxon>Pleionea</taxon>
    </lineage>
</organism>
<keyword evidence="12" id="KW-0675">Receptor</keyword>
<keyword evidence="7 8" id="KW-0998">Cell outer membrane</keyword>
<comment type="subcellular location">
    <subcellularLocation>
        <location evidence="1 8">Cell outer membrane</location>
        <topology evidence="1 8">Multi-pass membrane protein</topology>
    </subcellularLocation>
</comment>
<dbReference type="PROSITE" id="PS52016">
    <property type="entry name" value="TONB_DEPENDENT_REC_3"/>
    <property type="match status" value="1"/>
</dbReference>
<evidence type="ECO:0000259" key="11">
    <source>
        <dbReference type="Pfam" id="PF07715"/>
    </source>
</evidence>
<keyword evidence="2 8" id="KW-0813">Transport</keyword>
<keyword evidence="6 8" id="KW-0472">Membrane</keyword>
<keyword evidence="5 9" id="KW-0798">TonB box</keyword>
<dbReference type="InterPro" id="IPR012910">
    <property type="entry name" value="Plug_dom"/>
</dbReference>
<dbReference type="Proteomes" id="UP001239782">
    <property type="component" value="Chromosome"/>
</dbReference>
<comment type="similarity">
    <text evidence="8 9">Belongs to the TonB-dependent receptor family.</text>
</comment>
<feature type="domain" description="TonB-dependent receptor plug" evidence="11">
    <location>
        <begin position="38"/>
        <end position="146"/>
    </location>
</feature>
<evidence type="ECO:0000256" key="9">
    <source>
        <dbReference type="RuleBase" id="RU003357"/>
    </source>
</evidence>
<gene>
    <name evidence="12" type="ORF">Q9312_15140</name>
</gene>
<evidence type="ECO:0000313" key="12">
    <source>
        <dbReference type="EMBL" id="WMS86554.1"/>
    </source>
</evidence>
<dbReference type="RefSeq" id="WP_309201699.1">
    <property type="nucleotide sequence ID" value="NZ_CP133548.1"/>
</dbReference>
<evidence type="ECO:0000256" key="1">
    <source>
        <dbReference type="ARBA" id="ARBA00004571"/>
    </source>
</evidence>
<dbReference type="Pfam" id="PF00593">
    <property type="entry name" value="TonB_dep_Rec_b-barrel"/>
    <property type="match status" value="1"/>
</dbReference>
<evidence type="ECO:0000256" key="3">
    <source>
        <dbReference type="ARBA" id="ARBA00022452"/>
    </source>
</evidence>